<dbReference type="AlphaFoldDB" id="A0A8J7HCZ0"/>
<gene>
    <name evidence="1" type="ORF">I8751_11465</name>
</gene>
<evidence type="ECO:0000313" key="1">
    <source>
        <dbReference type="EMBL" id="MBH8552974.1"/>
    </source>
</evidence>
<keyword evidence="2" id="KW-1185">Reference proteome</keyword>
<reference evidence="1 2" key="1">
    <citation type="journal article" date="2021" name="Int. J. Syst. Evol. Microbiol.">
        <title>Amazonocrinis nigriterrae gen. nov., sp. nov., Atlanticothrix silvestris gen. nov., sp. nov. and Dendronalium phyllosphericum gen. nov., sp. nov., nostocacean cyanobacteria from Brazilian environments.</title>
        <authorList>
            <person name="Alvarenga D.O."/>
            <person name="Andreote A.P.D."/>
            <person name="Branco L.H.Z."/>
            <person name="Delbaje E."/>
            <person name="Cruz R.B."/>
            <person name="Varani A.M."/>
            <person name="Fiore M.F."/>
        </authorList>
    </citation>
    <scope>NUCLEOTIDE SEQUENCE [LARGE SCALE GENOMIC DNA]</scope>
    <source>
        <strain evidence="1 2">CENA357</strain>
    </source>
</reference>
<proteinExistence type="predicted"/>
<evidence type="ECO:0000313" key="2">
    <source>
        <dbReference type="Proteomes" id="UP000599391"/>
    </source>
</evidence>
<dbReference type="Proteomes" id="UP000599391">
    <property type="component" value="Unassembled WGS sequence"/>
</dbReference>
<comment type="caution">
    <text evidence="1">The sequence shown here is derived from an EMBL/GenBank/DDBJ whole genome shotgun (WGS) entry which is preliminary data.</text>
</comment>
<protein>
    <submittedName>
        <fullName evidence="1">Uncharacterized protein</fullName>
    </submittedName>
</protein>
<dbReference type="EMBL" id="JAECZB010000022">
    <property type="protein sequence ID" value="MBH8552974.1"/>
    <property type="molecule type" value="Genomic_DNA"/>
</dbReference>
<organism evidence="1 2">
    <name type="scientific">Atlanticothrix silvestris CENA357</name>
    <dbReference type="NCBI Taxonomy" id="1725252"/>
    <lineage>
        <taxon>Bacteria</taxon>
        <taxon>Bacillati</taxon>
        <taxon>Cyanobacteriota</taxon>
        <taxon>Cyanophyceae</taxon>
        <taxon>Nostocales</taxon>
        <taxon>Nodulariaceae</taxon>
        <taxon>Atlanticothrix</taxon>
        <taxon>Atlanticothrix silvestris</taxon>
    </lineage>
</organism>
<accession>A0A8J7HCZ0</accession>
<sequence length="82" mass="9404">MAKMKAIGHHNLTAEERQSILLNISKEYMRGKISHIELQEAERKYGTDYGSVTLGLASRSHFMPKIWQFLVSTCRSGNQKHN</sequence>
<name>A0A8J7HCZ0_9CYAN</name>